<name>A0A1H7TUJ6_9SPHI</name>
<dbReference type="AlphaFoldDB" id="A0A1H7TUJ6"/>
<dbReference type="EMBL" id="FNZR01000012">
    <property type="protein sequence ID" value="SEL88235.1"/>
    <property type="molecule type" value="Genomic_DNA"/>
</dbReference>
<organism evidence="1 2">
    <name type="scientific">Parapedobacter koreensis</name>
    <dbReference type="NCBI Taxonomy" id="332977"/>
    <lineage>
        <taxon>Bacteria</taxon>
        <taxon>Pseudomonadati</taxon>
        <taxon>Bacteroidota</taxon>
        <taxon>Sphingobacteriia</taxon>
        <taxon>Sphingobacteriales</taxon>
        <taxon>Sphingobacteriaceae</taxon>
        <taxon>Parapedobacter</taxon>
    </lineage>
</organism>
<evidence type="ECO:0000313" key="2">
    <source>
        <dbReference type="Proteomes" id="UP000198916"/>
    </source>
</evidence>
<sequence>MSEELLRHFRNYIEIDEKDETRRNGSYDLFHGFTGQLNLARNSIGETAVFFLNSLLNDCAYSKPNW</sequence>
<proteinExistence type="predicted"/>
<keyword evidence="2" id="KW-1185">Reference proteome</keyword>
<protein>
    <submittedName>
        <fullName evidence="1">Uncharacterized protein</fullName>
    </submittedName>
</protein>
<accession>A0A1H7TUJ6</accession>
<dbReference type="STRING" id="332977.SAMN05421740_11287"/>
<dbReference type="Proteomes" id="UP000198916">
    <property type="component" value="Unassembled WGS sequence"/>
</dbReference>
<evidence type="ECO:0000313" key="1">
    <source>
        <dbReference type="EMBL" id="SEL88235.1"/>
    </source>
</evidence>
<reference evidence="2" key="1">
    <citation type="submission" date="2016-10" db="EMBL/GenBank/DDBJ databases">
        <authorList>
            <person name="Varghese N."/>
            <person name="Submissions S."/>
        </authorList>
    </citation>
    <scope>NUCLEOTIDE SEQUENCE [LARGE SCALE GENOMIC DNA]</scope>
    <source>
        <strain evidence="2">Jip14</strain>
    </source>
</reference>
<gene>
    <name evidence="1" type="ORF">SAMN05421740_11287</name>
</gene>